<dbReference type="InterPro" id="IPR000299">
    <property type="entry name" value="FERM_domain"/>
</dbReference>
<evidence type="ECO:0000259" key="6">
    <source>
        <dbReference type="PROSITE" id="PS50057"/>
    </source>
</evidence>
<dbReference type="PROSITE" id="PS50057">
    <property type="entry name" value="FERM_3"/>
    <property type="match status" value="1"/>
</dbReference>
<dbReference type="PROSITE" id="PS51016">
    <property type="entry name" value="MYTH4"/>
    <property type="match status" value="1"/>
</dbReference>
<feature type="compositionally biased region" description="Polar residues" evidence="4">
    <location>
        <begin position="859"/>
        <end position="893"/>
    </location>
</feature>
<dbReference type="GO" id="GO:0071944">
    <property type="term" value="C:cell periphery"/>
    <property type="evidence" value="ECO:0007669"/>
    <property type="project" value="UniProtKB-ARBA"/>
</dbReference>
<keyword evidence="2 3" id="KW-0175">Coiled coil</keyword>
<evidence type="ECO:0000313" key="8">
    <source>
        <dbReference type="EMBL" id="KAK8407698.1"/>
    </source>
</evidence>
<feature type="compositionally biased region" description="Low complexity" evidence="4">
    <location>
        <begin position="816"/>
        <end position="826"/>
    </location>
</feature>
<dbReference type="GO" id="GO:0005856">
    <property type="term" value="C:cytoskeleton"/>
    <property type="evidence" value="ECO:0007669"/>
    <property type="project" value="InterPro"/>
</dbReference>
<dbReference type="Pfam" id="PF00784">
    <property type="entry name" value="MyTH4"/>
    <property type="match status" value="1"/>
</dbReference>
<dbReference type="GO" id="GO:0009887">
    <property type="term" value="P:animal organ morphogenesis"/>
    <property type="evidence" value="ECO:0007669"/>
    <property type="project" value="UniProtKB-ARBA"/>
</dbReference>
<dbReference type="InterPro" id="IPR011993">
    <property type="entry name" value="PH-like_dom_sf"/>
</dbReference>
<dbReference type="CDD" id="cd14473">
    <property type="entry name" value="FERM_B-lobe"/>
    <property type="match status" value="1"/>
</dbReference>
<feature type="compositionally biased region" description="Gly residues" evidence="4">
    <location>
        <begin position="317"/>
        <end position="340"/>
    </location>
</feature>
<feature type="coiled-coil region" evidence="3">
    <location>
        <begin position="348"/>
        <end position="418"/>
    </location>
</feature>
<accession>A0AAW0V5T8</accession>
<feature type="region of interest" description="Disordered" evidence="4">
    <location>
        <begin position="1"/>
        <end position="25"/>
    </location>
</feature>
<dbReference type="PANTHER" id="PTHR22903:SF8">
    <property type="entry name" value="MAX-1A"/>
    <property type="match status" value="1"/>
</dbReference>
<evidence type="ECO:0000259" key="5">
    <source>
        <dbReference type="PROSITE" id="PS50003"/>
    </source>
</evidence>
<feature type="compositionally biased region" description="Polar residues" evidence="4">
    <location>
        <begin position="194"/>
        <end position="216"/>
    </location>
</feature>
<dbReference type="InterPro" id="IPR014352">
    <property type="entry name" value="FERM/acyl-CoA-bd_prot_sf"/>
</dbReference>
<dbReference type="Pfam" id="PF00373">
    <property type="entry name" value="FERM_M"/>
    <property type="match status" value="1"/>
</dbReference>
<feature type="compositionally biased region" description="Pro residues" evidence="4">
    <location>
        <begin position="91"/>
        <end position="108"/>
    </location>
</feature>
<gene>
    <name evidence="8" type="ORF">O3P69_002325</name>
</gene>
<feature type="region of interest" description="Disordered" evidence="4">
    <location>
        <begin position="428"/>
        <end position="717"/>
    </location>
</feature>
<reference evidence="8 9" key="1">
    <citation type="submission" date="2023-03" db="EMBL/GenBank/DDBJ databases">
        <title>High-quality genome of Scylla paramamosain provides insights in environmental adaptation.</title>
        <authorList>
            <person name="Zhang L."/>
        </authorList>
    </citation>
    <scope>NUCLEOTIDE SEQUENCE [LARGE SCALE GENOMIC DNA]</scope>
    <source>
        <strain evidence="8">LZ_2023a</strain>
        <tissue evidence="8">Muscle</tissue>
    </source>
</reference>
<sequence length="1762" mass="194071">MAEGDDTSGQGPGYSRPFSVIQPSPYAHERNMAAHRLSDSRFFFSERRLSQLFNVDAWTEENDESRNDFGDDDDPGHEPPPEPAPRASYCPPSPGTPGDPGPQPPDSHYPPGLRESALYSTLSSGCHLDPRFSAEVALDMARLSTISGGSARFSSGRLDDEDEDEDTYGGGNNGDVTPTPGSPGSCRSSRKLSSRYSQMSTLADSLASSGPRSSLPSVLSDLAGEVDGVADLLTDDDEALGPGPRVWGGEEVVNWQERCLELELSLQRFRDQAGKIRELLREKLAELEQRVVEAETRAEEAEEKVRVMERRLEWSGGSVGAGGGEGGGGGGGGGGEGGAGSSEEMEDVEVLQVEMEEKEAVITTLSTQVEEQRQLRLQDAKKVEAKAAKIKEWVTNKLKELEDQNAHLREQNAKCNVQLELLRGRLAHLSTMHTERDRDTEDSSRGSYEGDRPDSDESLPDGRNEADYIPSRPATLGRDRRSKSRSPAGLRRASSSDTDANYGEIRFKSRHNGPPRTNLERRRYDEDKRTRDSRVDSGSVDLETPQSLSPKSPLEVMLNSLTQSTGSLPRSRGDSPRKPVPQPRTKHLKKGGSVPTYVTKSADSLDLELDSYDNTESTDSSQLARSGDSHLSDEGRRSRAKDELHDYSEIYTPSRDQTAWPAEAEANGEKPPTPPLHRFPSWESRIYQVAQEGLSGSGGAGPGEAGSRVRTSGLGSYPEIHVPVYAAVKGRASQIRSVPFTGDSSDSSDGEDHCGGSDSRGLSSHTPSSSAESSSSSPSKSKTSSLSPAKLSGSSPSKSMRRDSSRLSQDSDDYADYAIPPDAMPDSIPDSVPSLRLPDTSFESGVSDDYAIPPDARSDSGSLESTMAPTISARTSCVETTTNTLTSSHSIGTVSPRRESSLEKMGYLTKLGGKLKTWKKRYFVLKDGTLTYWKSQSDIHRKPAGQITLNEVCRVTRSEGAHTFEVNTGKKTYYLTADNTALVEDWVRVLQNVLRRNATKLLLSKEDNKPTLQGWLTKVKHGHARRCWCVLIGKMFIYFKNPNDQNPISQINMRDARVEEVEKVSDSEGEDAADDDTPREDLTIGIFPSHQGPTYLIMPNKQEKDNWLYHLTVVSGGGPNAGTQYEQLVQKLMELDGDANCVLWRHPLLLHSKDPITSPLTSLPSSQLQAEAIKLFKACQLYTSVLMDSSGIDYHVVLCQNALQQCLTYPELQSELFCALIKQTSKHLQAKPGVQVTKTLNKIKHSRNLLLCATQSLFLCDSSGAQKASPTLGSGQPLPADPKINPPSYTFIQGWQFLALAVSLFVPKNNKLLWYLKLHLERNADTKSEVGKYAAYCQRALERTLEHGGREAKPSRMEVLSILLKNPYHHSLPHAIPVHFINGTYQVIGFDGSTTIEEFLSSLNHEIGCRDVQQSGFALFSDDPIEKDLEHCLNRNAKLCDVISKWETALREKGSGKFENTKVIRLLYKSRLYYRAAAKHETDKEKLLLCYQVNQQIQQGKFPITWELALELATLMAQIDMGEVNSERSRGSGSSGPSTAHVQQAFNKFYPARYREDLSDEDTKNLLDSLQEKWVSLRGRSQSDCVRIYLTCTRKWPYFGATLFPAATPSPDGPPTPVWVAVSEDAISLLDYTTMVSVGRYGYSSVVTFGGCQEDFMLVVHTPEEDSAHHPPGTHKLLLCMNKPKILELTLLIADYMNALGRPIPGTPQTGTLTRHGSRRSARSHITSIPGQPDLLKMTTEVDHKLQRLDAKRRAPVDSSVV</sequence>
<feature type="region of interest" description="Disordered" evidence="4">
    <location>
        <begin position="1061"/>
        <end position="1080"/>
    </location>
</feature>
<dbReference type="InterPro" id="IPR038185">
    <property type="entry name" value="MyTH4_dom_sf"/>
</dbReference>
<dbReference type="CDD" id="cd13282">
    <property type="entry name" value="PH1_PLEKHH1_PLEKHH2"/>
    <property type="match status" value="1"/>
</dbReference>
<feature type="coiled-coil region" evidence="3">
    <location>
        <begin position="252"/>
        <end position="311"/>
    </location>
</feature>
<feature type="compositionally biased region" description="Gly residues" evidence="4">
    <location>
        <begin position="695"/>
        <end position="704"/>
    </location>
</feature>
<name>A0AAW0V5T8_SCYPA</name>
<dbReference type="EMBL" id="JARAKH010000001">
    <property type="protein sequence ID" value="KAK8407698.1"/>
    <property type="molecule type" value="Genomic_DNA"/>
</dbReference>
<dbReference type="Gene3D" id="1.20.80.10">
    <property type="match status" value="1"/>
</dbReference>
<dbReference type="CDD" id="cd17094">
    <property type="entry name" value="FERM_F1_Max1_like"/>
    <property type="match status" value="1"/>
</dbReference>
<feature type="region of interest" description="Disordered" evidence="4">
    <location>
        <begin position="1705"/>
        <end position="1734"/>
    </location>
</feature>
<dbReference type="InterPro" id="IPR019748">
    <property type="entry name" value="FERM_central"/>
</dbReference>
<evidence type="ECO:0000313" key="9">
    <source>
        <dbReference type="Proteomes" id="UP001487740"/>
    </source>
</evidence>
<feature type="compositionally biased region" description="Acidic residues" evidence="4">
    <location>
        <begin position="1067"/>
        <end position="1078"/>
    </location>
</feature>
<evidence type="ECO:0000256" key="1">
    <source>
        <dbReference type="ARBA" id="ARBA00022737"/>
    </source>
</evidence>
<dbReference type="FunFam" id="2.30.29.30:FF:000286">
    <property type="entry name" value="PH-protein kinase domain containing protein"/>
    <property type="match status" value="1"/>
</dbReference>
<feature type="domain" description="FERM" evidence="6">
    <location>
        <begin position="1374"/>
        <end position="1704"/>
    </location>
</feature>
<feature type="domain" description="PH" evidence="5">
    <location>
        <begin position="1009"/>
        <end position="1116"/>
    </location>
</feature>
<feature type="compositionally biased region" description="Low complexity" evidence="4">
    <location>
        <begin position="756"/>
        <end position="798"/>
    </location>
</feature>
<feature type="region of interest" description="Disordered" evidence="4">
    <location>
        <begin position="315"/>
        <end position="347"/>
    </location>
</feature>
<dbReference type="PROSITE" id="PS50003">
    <property type="entry name" value="PH_DOMAIN"/>
    <property type="match status" value="2"/>
</dbReference>
<feature type="domain" description="PH" evidence="5">
    <location>
        <begin position="901"/>
        <end position="995"/>
    </location>
</feature>
<feature type="compositionally biased region" description="Basic and acidic residues" evidence="4">
    <location>
        <begin position="518"/>
        <end position="535"/>
    </location>
</feature>
<proteinExistence type="predicted"/>
<dbReference type="SMART" id="SM00139">
    <property type="entry name" value="MyTH4"/>
    <property type="match status" value="1"/>
</dbReference>
<dbReference type="InterPro" id="IPR019749">
    <property type="entry name" value="Band_41_domain"/>
</dbReference>
<feature type="domain" description="MyTH4" evidence="7">
    <location>
        <begin position="1151"/>
        <end position="1363"/>
    </location>
</feature>
<comment type="caution">
    <text evidence="8">The sequence shown here is derived from an EMBL/GenBank/DDBJ whole genome shotgun (WGS) entry which is preliminary data.</text>
</comment>
<organism evidence="8 9">
    <name type="scientific">Scylla paramamosain</name>
    <name type="common">Mud crab</name>
    <dbReference type="NCBI Taxonomy" id="85552"/>
    <lineage>
        <taxon>Eukaryota</taxon>
        <taxon>Metazoa</taxon>
        <taxon>Ecdysozoa</taxon>
        <taxon>Arthropoda</taxon>
        <taxon>Crustacea</taxon>
        <taxon>Multicrustacea</taxon>
        <taxon>Malacostraca</taxon>
        <taxon>Eumalacostraca</taxon>
        <taxon>Eucarida</taxon>
        <taxon>Decapoda</taxon>
        <taxon>Pleocyemata</taxon>
        <taxon>Brachyura</taxon>
        <taxon>Eubrachyura</taxon>
        <taxon>Portunoidea</taxon>
        <taxon>Portunidae</taxon>
        <taxon>Portuninae</taxon>
        <taxon>Scylla</taxon>
    </lineage>
</organism>
<dbReference type="Gene3D" id="1.25.40.530">
    <property type="entry name" value="MyTH4 domain"/>
    <property type="match status" value="1"/>
</dbReference>
<feature type="compositionally biased region" description="Basic and acidic residues" evidence="4">
    <location>
        <begin position="627"/>
        <end position="648"/>
    </location>
</feature>
<dbReference type="InterPro" id="IPR035963">
    <property type="entry name" value="FERM_2"/>
</dbReference>
<dbReference type="PANTHER" id="PTHR22903">
    <property type="entry name" value="PLEKHH PROTEIN"/>
    <property type="match status" value="1"/>
</dbReference>
<dbReference type="SUPFAM" id="SSF47031">
    <property type="entry name" value="Second domain of FERM"/>
    <property type="match status" value="1"/>
</dbReference>
<dbReference type="SMART" id="SM00233">
    <property type="entry name" value="PH"/>
    <property type="match status" value="2"/>
</dbReference>
<feature type="compositionally biased region" description="Basic and acidic residues" evidence="4">
    <location>
        <begin position="433"/>
        <end position="466"/>
    </location>
</feature>
<dbReference type="SMART" id="SM00295">
    <property type="entry name" value="B41"/>
    <property type="match status" value="1"/>
</dbReference>
<dbReference type="Pfam" id="PF21989">
    <property type="entry name" value="RA_2"/>
    <property type="match status" value="1"/>
</dbReference>
<feature type="region of interest" description="Disordered" evidence="4">
    <location>
        <begin position="147"/>
        <end position="216"/>
    </location>
</feature>
<dbReference type="Gene3D" id="2.30.29.30">
    <property type="entry name" value="Pleckstrin-homology domain (PH domain)/Phosphotyrosine-binding domain (PTB)"/>
    <property type="match status" value="3"/>
</dbReference>
<dbReference type="SUPFAM" id="SSF50729">
    <property type="entry name" value="PH domain-like"/>
    <property type="match status" value="2"/>
</dbReference>
<evidence type="ECO:0000259" key="7">
    <source>
        <dbReference type="PROSITE" id="PS51016"/>
    </source>
</evidence>
<feature type="compositionally biased region" description="Polar residues" evidence="4">
    <location>
        <begin position="559"/>
        <end position="568"/>
    </location>
</feature>
<keyword evidence="9" id="KW-1185">Reference proteome</keyword>
<dbReference type="InterPro" id="IPR001849">
    <property type="entry name" value="PH_domain"/>
</dbReference>
<feature type="region of interest" description="Disordered" evidence="4">
    <location>
        <begin position="54"/>
        <end position="116"/>
    </location>
</feature>
<evidence type="ECO:0008006" key="10">
    <source>
        <dbReference type="Google" id="ProtNLM"/>
    </source>
</evidence>
<dbReference type="Proteomes" id="UP001487740">
    <property type="component" value="Unassembled WGS sequence"/>
</dbReference>
<feature type="region of interest" description="Disordered" evidence="4">
    <location>
        <begin position="731"/>
        <end position="897"/>
    </location>
</feature>
<keyword evidence="1" id="KW-0677">Repeat</keyword>
<evidence type="ECO:0000256" key="2">
    <source>
        <dbReference type="ARBA" id="ARBA00023054"/>
    </source>
</evidence>
<dbReference type="GO" id="GO:0048731">
    <property type="term" value="P:system development"/>
    <property type="evidence" value="ECO:0007669"/>
    <property type="project" value="UniProtKB-ARBA"/>
</dbReference>
<feature type="compositionally biased region" description="Polar residues" evidence="4">
    <location>
        <begin position="614"/>
        <end position="624"/>
    </location>
</feature>
<dbReference type="Gene3D" id="3.10.20.90">
    <property type="entry name" value="Phosphatidylinositol 3-kinase Catalytic Subunit, Chain A, domain 1"/>
    <property type="match status" value="1"/>
</dbReference>
<dbReference type="InterPro" id="IPR000857">
    <property type="entry name" value="MyTH4_dom"/>
</dbReference>
<protein>
    <recommendedName>
        <fullName evidence="10">Plekhh1</fullName>
    </recommendedName>
</protein>
<evidence type="ECO:0000256" key="3">
    <source>
        <dbReference type="SAM" id="Coils"/>
    </source>
</evidence>
<evidence type="ECO:0000256" key="4">
    <source>
        <dbReference type="SAM" id="MobiDB-lite"/>
    </source>
</evidence>
<dbReference type="Pfam" id="PF00169">
    <property type="entry name" value="PH"/>
    <property type="match status" value="2"/>
</dbReference>